<feature type="domain" description="DUF6318" evidence="10">
    <location>
        <begin position="784"/>
        <end position="880"/>
    </location>
</feature>
<feature type="region of interest" description="Disordered" evidence="8">
    <location>
        <begin position="766"/>
        <end position="799"/>
    </location>
</feature>
<gene>
    <name evidence="11" type="ORF">ATK23_3163</name>
</gene>
<feature type="transmembrane region" description="Helical" evidence="9">
    <location>
        <begin position="76"/>
        <end position="96"/>
    </location>
</feature>
<feature type="compositionally biased region" description="Low complexity" evidence="8">
    <location>
        <begin position="772"/>
        <end position="788"/>
    </location>
</feature>
<feature type="transmembrane region" description="Helical" evidence="9">
    <location>
        <begin position="304"/>
        <end position="322"/>
    </location>
</feature>
<evidence type="ECO:0000256" key="6">
    <source>
        <dbReference type="ARBA" id="ARBA00022989"/>
    </source>
</evidence>
<dbReference type="Pfam" id="PF02028">
    <property type="entry name" value="BCCT"/>
    <property type="match status" value="1"/>
</dbReference>
<comment type="subcellular location">
    <subcellularLocation>
        <location evidence="1">Cell membrane</location>
        <topology evidence="1">Multi-pass membrane protein</topology>
    </subcellularLocation>
</comment>
<evidence type="ECO:0000256" key="8">
    <source>
        <dbReference type="SAM" id="MobiDB-lite"/>
    </source>
</evidence>
<dbReference type="EMBL" id="PGEY01000001">
    <property type="protein sequence ID" value="PJJ45862.1"/>
    <property type="molecule type" value="Genomic_DNA"/>
</dbReference>
<reference evidence="11 12" key="1">
    <citation type="submission" date="2017-11" db="EMBL/GenBank/DDBJ databases">
        <title>Sequencing the genomes of 1000 actinobacteria strains.</title>
        <authorList>
            <person name="Klenk H.-P."/>
        </authorList>
    </citation>
    <scope>NUCLEOTIDE SEQUENCE [LARGE SCALE GENOMIC DNA]</scope>
    <source>
        <strain evidence="11 12">DSM 12798</strain>
    </source>
</reference>
<feature type="transmembrane region" description="Helical" evidence="9">
    <location>
        <begin position="247"/>
        <end position="271"/>
    </location>
</feature>
<evidence type="ECO:0000256" key="7">
    <source>
        <dbReference type="ARBA" id="ARBA00023136"/>
    </source>
</evidence>
<evidence type="ECO:0000313" key="11">
    <source>
        <dbReference type="EMBL" id="PJJ45862.1"/>
    </source>
</evidence>
<comment type="caution">
    <text evidence="11">The sequence shown here is derived from an EMBL/GenBank/DDBJ whole genome shotgun (WGS) entry which is preliminary data.</text>
</comment>
<name>A0ABX4N2H3_9MICC</name>
<keyword evidence="7 9" id="KW-0472">Membrane</keyword>
<dbReference type="InterPro" id="IPR046281">
    <property type="entry name" value="DUF6318"/>
</dbReference>
<feature type="transmembrane region" description="Helical" evidence="9">
    <location>
        <begin position="213"/>
        <end position="235"/>
    </location>
</feature>
<keyword evidence="12" id="KW-1185">Reference proteome</keyword>
<dbReference type="PANTHER" id="PTHR30047:SF7">
    <property type="entry name" value="HIGH-AFFINITY CHOLINE TRANSPORT PROTEIN"/>
    <property type="match status" value="1"/>
</dbReference>
<keyword evidence="6 9" id="KW-1133">Transmembrane helix</keyword>
<feature type="region of interest" description="Disordered" evidence="8">
    <location>
        <begin position="656"/>
        <end position="707"/>
    </location>
</feature>
<evidence type="ECO:0000256" key="3">
    <source>
        <dbReference type="ARBA" id="ARBA00022448"/>
    </source>
</evidence>
<keyword evidence="4" id="KW-1003">Cell membrane</keyword>
<dbReference type="Pfam" id="PF19843">
    <property type="entry name" value="DUF6318"/>
    <property type="match status" value="1"/>
</dbReference>
<dbReference type="Proteomes" id="UP000229263">
    <property type="component" value="Unassembled WGS sequence"/>
</dbReference>
<dbReference type="NCBIfam" id="NF007399">
    <property type="entry name" value="PRK09928.1"/>
    <property type="match status" value="1"/>
</dbReference>
<keyword evidence="5 9" id="KW-0812">Transmembrane</keyword>
<dbReference type="NCBIfam" id="TIGR00842">
    <property type="entry name" value="bcct"/>
    <property type="match status" value="1"/>
</dbReference>
<feature type="transmembrane region" description="Helical" evidence="9">
    <location>
        <begin position="38"/>
        <end position="56"/>
    </location>
</feature>
<evidence type="ECO:0000256" key="9">
    <source>
        <dbReference type="SAM" id="Phobius"/>
    </source>
</evidence>
<comment type="similarity">
    <text evidence="2">Belongs to the BCCT transporter (TC 2.A.15) family.</text>
</comment>
<dbReference type="InterPro" id="IPR000060">
    <property type="entry name" value="BCCT_transptr"/>
</dbReference>
<feature type="compositionally biased region" description="Pro residues" evidence="8">
    <location>
        <begin position="687"/>
        <end position="696"/>
    </location>
</feature>
<evidence type="ECO:0000256" key="5">
    <source>
        <dbReference type="ARBA" id="ARBA00022692"/>
    </source>
</evidence>
<evidence type="ECO:0000256" key="2">
    <source>
        <dbReference type="ARBA" id="ARBA00005658"/>
    </source>
</evidence>
<keyword evidence="3" id="KW-0813">Transport</keyword>
<dbReference type="PANTHER" id="PTHR30047">
    <property type="entry name" value="HIGH-AFFINITY CHOLINE TRANSPORT PROTEIN-RELATED"/>
    <property type="match status" value="1"/>
</dbReference>
<evidence type="ECO:0000256" key="4">
    <source>
        <dbReference type="ARBA" id="ARBA00022475"/>
    </source>
</evidence>
<organism evidence="11 12">
    <name type="scientific">Glutamicibacter mysorens</name>
    <dbReference type="NCBI Taxonomy" id="257984"/>
    <lineage>
        <taxon>Bacteria</taxon>
        <taxon>Bacillati</taxon>
        <taxon>Actinomycetota</taxon>
        <taxon>Actinomycetes</taxon>
        <taxon>Micrococcales</taxon>
        <taxon>Micrococcaceae</taxon>
        <taxon>Glutamicibacter</taxon>
    </lineage>
</organism>
<feature type="transmembrane region" description="Helical" evidence="9">
    <location>
        <begin position="130"/>
        <end position="148"/>
    </location>
</feature>
<evidence type="ECO:0000256" key="1">
    <source>
        <dbReference type="ARBA" id="ARBA00004651"/>
    </source>
</evidence>
<accession>A0ABX4N2H3</accession>
<feature type="transmembrane region" description="Helical" evidence="9">
    <location>
        <begin position="377"/>
        <end position="405"/>
    </location>
</feature>
<feature type="transmembrane region" description="Helical" evidence="9">
    <location>
        <begin position="460"/>
        <end position="483"/>
    </location>
</feature>
<feature type="transmembrane region" description="Helical" evidence="9">
    <location>
        <begin position="435"/>
        <end position="454"/>
    </location>
</feature>
<protein>
    <submittedName>
        <fullName evidence="11">Choline/glycine/proline betaine transport protein</fullName>
    </submittedName>
</protein>
<proteinExistence type="inferred from homology"/>
<feature type="transmembrane region" description="Helical" evidence="9">
    <location>
        <begin position="175"/>
        <end position="201"/>
    </location>
</feature>
<evidence type="ECO:0000313" key="12">
    <source>
        <dbReference type="Proteomes" id="UP000229263"/>
    </source>
</evidence>
<evidence type="ECO:0000259" key="10">
    <source>
        <dbReference type="Pfam" id="PF19843"/>
    </source>
</evidence>
<feature type="transmembrane region" description="Helical" evidence="9">
    <location>
        <begin position="334"/>
        <end position="357"/>
    </location>
</feature>
<sequence length="958" mass="103581">MIAAAVILGFSLWAMLAPDAAASAMRSAVSWISTNLGWFYVLTVTAVVLFVLWVAFSKEGSVRLGPDHSRPQYNLVTWVAMLFAAGVGIDLLFYSVTGPITQYIAPPAADPESAAAAQDAVVWTMFHYGIAGWSMYSLLGMAMGYFAYRWGMPLSIRAALYPLLGKRVRGGTGDVIDIFALVGTVFGVATSMGIGVVLLNVGFSMIFGLPEGLALQNALIGVAVVLTIAACTSGVDKGIRIISELNLWSAAAMMLYILVTGKTSFLLSALVENIGRFIFTLPERTLQTFAYEADGPDWMASWTLFFWAFWLAWGPFVGMFLARISRGRTLRESVIAAITAPVLCDFFIVSIFGNSALKVVMDGNTGFAERAMAEPEHGWYALLEMFPGAPFLIVLATLSGLLFYLTSANSGAMVMSNFSSTIPDPSQDGPKWLRIFWALATAMLTIAMLVAGGVTTMEHATLIFALPVTIIAYLVMASFSKVLRMERAEREGRMNRRKATAAHGGAAPDKTWRQRLAQLRSYPSNKQVARYVEKVIDPALVEVAKEFEELGYQAELSTTPNEQTKIPEHALVIHIPDHRDFHYQVAAVEAPVPMFGARSMSREIDVYFRLEVFTQTGSEGYDLMGLERDQVINDVLDRYETHLSFLRYSDEHDYASVLTPPRPATGMAPRVPEPGTEPDPGAGNPPDEQPPTPPTPGRGQWAEEAENELASRHPFFQRIDVLSVAGGGVPIEERVGMVRIHKVELVALSAAVALAASGCVGVSEEGAGNQPDATAASGSDSAQQAAEAPQPPAGLEEETEEGLEAVVDYWLALLNHAVATGDTASLKEFSAPDCSLCQEQIAAIDRVYAEGGSIADGQFSIVEISSSLDQFQEEDGDDKVAFANFGMERAAGEVLDSEGKASGQIEPVSCQGIDGTWDEVAYDKDGNFIGSICRLAVQEPEFDETTGWQPLDVAFNVQ</sequence>